<comment type="subcellular location">
    <subcellularLocation>
        <location evidence="1">Cytoplasm</location>
    </subcellularLocation>
</comment>
<proteinExistence type="inferred from homology"/>
<keyword evidence="12" id="KW-1185">Reference proteome</keyword>
<protein>
    <recommendedName>
        <fullName evidence="2">diphosphoinositol-polyphosphate diphosphatase</fullName>
        <ecNumber evidence="2">3.6.1.52</ecNumber>
    </recommendedName>
</protein>
<evidence type="ECO:0000256" key="5">
    <source>
        <dbReference type="ARBA" id="ARBA00044949"/>
    </source>
</evidence>
<dbReference type="PROSITE" id="PS00383">
    <property type="entry name" value="TYR_PHOSPHATASE_1"/>
    <property type="match status" value="1"/>
</dbReference>
<evidence type="ECO:0000256" key="6">
    <source>
        <dbReference type="ARBA" id="ARBA00047342"/>
    </source>
</evidence>
<evidence type="ECO:0000313" key="12">
    <source>
        <dbReference type="Proteomes" id="UP001177140"/>
    </source>
</evidence>
<dbReference type="EC" id="3.6.1.52" evidence="2"/>
<dbReference type="InterPro" id="IPR004861">
    <property type="entry name" value="Siw14-like"/>
</dbReference>
<dbReference type="FunFam" id="3.90.190.10:FF:000035">
    <property type="entry name" value="Tyrosine phosphatase, putative"/>
    <property type="match status" value="1"/>
</dbReference>
<dbReference type="GO" id="GO:0005737">
    <property type="term" value="C:cytoplasm"/>
    <property type="evidence" value="ECO:0007669"/>
    <property type="project" value="UniProtKB-SubCell"/>
</dbReference>
<feature type="domain" description="Tyrosine-protein phosphatase" evidence="10">
    <location>
        <begin position="22"/>
        <end position="189"/>
    </location>
</feature>
<dbReference type="InterPro" id="IPR016130">
    <property type="entry name" value="Tyr_Pase_AS"/>
</dbReference>
<evidence type="ECO:0000259" key="10">
    <source>
        <dbReference type="PROSITE" id="PS50054"/>
    </source>
</evidence>
<sequence length="189" mass="21690">MGSLVVKESDGDNGAEIVTPFNFTTVETGIYRCGFLPGFPEPCYFPFIQTLNLRSIVCLCLEPFPQETMKFLQANNIRFFQFGIQGGTVDPLAPQEDEIAKSIRKRRKRDMIDEALKVVLDERNHPILIHCRHGNHRSGIVVGCYRKLKHNWCLPCVLEEYQRLSGETARRSDMKFIENYVCETQQDAS</sequence>
<keyword evidence="4" id="KW-0378">Hydrolase</keyword>
<comment type="catalytic activity">
    <reaction evidence="8">
        <text>1,5-bis(diphospho)-1D-myo-inositol 2,3,4,6-tetrakisphosphate + H2O = 1-diphospho-1D-myo-inositol 2,3,4,5,6-pentakisphosphate + phosphate + 2 H(+)</text>
        <dbReference type="Rhea" id="RHEA:79699"/>
        <dbReference type="ChEBI" id="CHEBI:15377"/>
        <dbReference type="ChEBI" id="CHEBI:15378"/>
        <dbReference type="ChEBI" id="CHEBI:43474"/>
        <dbReference type="ChEBI" id="CHEBI:74946"/>
        <dbReference type="ChEBI" id="CHEBI:77983"/>
        <dbReference type="EC" id="3.6.1.52"/>
    </reaction>
    <physiologicalReaction direction="left-to-right" evidence="8">
        <dbReference type="Rhea" id="RHEA:79700"/>
    </physiologicalReaction>
</comment>
<dbReference type="SUPFAM" id="SSF52799">
    <property type="entry name" value="(Phosphotyrosine protein) phosphatases II"/>
    <property type="match status" value="1"/>
</dbReference>
<dbReference type="PANTHER" id="PTHR31126">
    <property type="entry name" value="TYROSINE-PROTEIN PHOSPHATASE"/>
    <property type="match status" value="1"/>
</dbReference>
<dbReference type="PANTHER" id="PTHR31126:SF46">
    <property type="entry name" value="TYROSINE-PROTEIN PHOSPHATASE DSP5"/>
    <property type="match status" value="1"/>
</dbReference>
<comment type="catalytic activity">
    <reaction evidence="7">
        <text>3,5-bis(diphospho)-1D-myo-inositol 1,2,4,6-tetrakisphosphate + H2O = 3-diphospho-1D-myo-inositol 1,2,4,5,6-pentakisphosphate + phosphate + 2 H(+)</text>
        <dbReference type="Rhea" id="RHEA:56312"/>
        <dbReference type="ChEBI" id="CHEBI:15377"/>
        <dbReference type="ChEBI" id="CHEBI:15378"/>
        <dbReference type="ChEBI" id="CHEBI:43474"/>
        <dbReference type="ChEBI" id="CHEBI:140372"/>
        <dbReference type="ChEBI" id="CHEBI:140374"/>
        <dbReference type="EC" id="3.6.1.52"/>
    </reaction>
    <physiologicalReaction direction="left-to-right" evidence="7">
        <dbReference type="Rhea" id="RHEA:56313"/>
    </physiologicalReaction>
</comment>
<evidence type="ECO:0000256" key="7">
    <source>
        <dbReference type="ARBA" id="ARBA00047562"/>
    </source>
</evidence>
<organism evidence="11 12">
    <name type="scientific">Papaver nudicaule</name>
    <name type="common">Iceland poppy</name>
    <dbReference type="NCBI Taxonomy" id="74823"/>
    <lineage>
        <taxon>Eukaryota</taxon>
        <taxon>Viridiplantae</taxon>
        <taxon>Streptophyta</taxon>
        <taxon>Embryophyta</taxon>
        <taxon>Tracheophyta</taxon>
        <taxon>Spermatophyta</taxon>
        <taxon>Magnoliopsida</taxon>
        <taxon>Ranunculales</taxon>
        <taxon>Papaveraceae</taxon>
        <taxon>Papaveroideae</taxon>
        <taxon>Papaver</taxon>
    </lineage>
</organism>
<evidence type="ECO:0000256" key="1">
    <source>
        <dbReference type="ARBA" id="ARBA00004496"/>
    </source>
</evidence>
<comment type="caution">
    <text evidence="11">The sequence shown here is derived from an EMBL/GenBank/DDBJ whole genome shotgun (WGS) entry which is preliminary data.</text>
</comment>
<dbReference type="Gene3D" id="3.90.190.10">
    <property type="entry name" value="Protein tyrosine phosphatase superfamily"/>
    <property type="match status" value="1"/>
</dbReference>
<dbReference type="Pfam" id="PF03162">
    <property type="entry name" value="Y_phosphatase2"/>
    <property type="match status" value="1"/>
</dbReference>
<dbReference type="EMBL" id="JAJJMA010197730">
    <property type="protein sequence ID" value="MCL7039101.1"/>
    <property type="molecule type" value="Genomic_DNA"/>
</dbReference>
<comment type="catalytic activity">
    <reaction evidence="6">
        <text>5-diphospho-1D-myo-inositol 1,2,3,4,6-pentakisphosphate + H2O = 1D-myo-inositol hexakisphosphate + phosphate + H(+)</text>
        <dbReference type="Rhea" id="RHEA:22384"/>
        <dbReference type="ChEBI" id="CHEBI:15377"/>
        <dbReference type="ChEBI" id="CHEBI:15378"/>
        <dbReference type="ChEBI" id="CHEBI:43474"/>
        <dbReference type="ChEBI" id="CHEBI:58130"/>
        <dbReference type="ChEBI" id="CHEBI:58628"/>
        <dbReference type="EC" id="3.6.1.52"/>
    </reaction>
    <physiologicalReaction direction="left-to-right" evidence="6">
        <dbReference type="Rhea" id="RHEA:22385"/>
    </physiologicalReaction>
</comment>
<reference evidence="11" key="1">
    <citation type="submission" date="2022-03" db="EMBL/GenBank/DDBJ databases">
        <title>A functionally conserved STORR gene fusion in Papaver species that diverged 16.8 million years ago.</title>
        <authorList>
            <person name="Catania T."/>
        </authorList>
    </citation>
    <scope>NUCLEOTIDE SEQUENCE</scope>
    <source>
        <strain evidence="11">S-191538</strain>
    </source>
</reference>
<comment type="catalytic activity">
    <reaction evidence="9">
        <text>6-diphospho-1D-myo-inositol pentakisphosphate + H2O = 1D-myo-inositol hexakisphosphate + phosphate + H(+)</text>
        <dbReference type="Rhea" id="RHEA:79703"/>
        <dbReference type="ChEBI" id="CHEBI:15377"/>
        <dbReference type="ChEBI" id="CHEBI:15378"/>
        <dbReference type="ChEBI" id="CHEBI:43474"/>
        <dbReference type="ChEBI" id="CHEBI:58130"/>
        <dbReference type="ChEBI" id="CHEBI:230534"/>
        <dbReference type="EC" id="3.6.1.52"/>
    </reaction>
    <physiologicalReaction direction="left-to-right" evidence="9">
        <dbReference type="Rhea" id="RHEA:79704"/>
    </physiologicalReaction>
</comment>
<keyword evidence="3" id="KW-0963">Cytoplasm</keyword>
<evidence type="ECO:0000256" key="9">
    <source>
        <dbReference type="ARBA" id="ARBA00048424"/>
    </source>
</evidence>
<dbReference type="InterPro" id="IPR020428">
    <property type="entry name" value="PFA-DSPs"/>
</dbReference>
<dbReference type="GO" id="GO:0016791">
    <property type="term" value="F:phosphatase activity"/>
    <property type="evidence" value="ECO:0007669"/>
    <property type="project" value="InterPro"/>
</dbReference>
<dbReference type="PRINTS" id="PR01911">
    <property type="entry name" value="PFDSPHPHTASE"/>
</dbReference>
<evidence type="ECO:0000256" key="2">
    <source>
        <dbReference type="ARBA" id="ARBA00012527"/>
    </source>
</evidence>
<name>A0AA41VD89_PAPNU</name>
<dbReference type="PROSITE" id="PS50054">
    <property type="entry name" value="TYR_PHOSPHATASE_DUAL"/>
    <property type="match status" value="1"/>
</dbReference>
<dbReference type="InterPro" id="IPR020422">
    <property type="entry name" value="TYR_PHOSPHATASE_DUAL_dom"/>
</dbReference>
<evidence type="ECO:0000313" key="11">
    <source>
        <dbReference type="EMBL" id="MCL7039101.1"/>
    </source>
</evidence>
<dbReference type="AlphaFoldDB" id="A0AA41VD89"/>
<evidence type="ECO:0000256" key="3">
    <source>
        <dbReference type="ARBA" id="ARBA00022490"/>
    </source>
</evidence>
<dbReference type="Proteomes" id="UP001177140">
    <property type="component" value="Unassembled WGS sequence"/>
</dbReference>
<dbReference type="GO" id="GO:0008486">
    <property type="term" value="F:diphosphoinositol-polyphosphate diphosphatase activity"/>
    <property type="evidence" value="ECO:0007669"/>
    <property type="project" value="UniProtKB-EC"/>
</dbReference>
<gene>
    <name evidence="11" type="ORF">MKW94_009476</name>
</gene>
<evidence type="ECO:0000256" key="4">
    <source>
        <dbReference type="ARBA" id="ARBA00022801"/>
    </source>
</evidence>
<comment type="similarity">
    <text evidence="5">Belongs to the protein-tyrosine phosphatase family. Atypical dual-specificity phosphatase Siw14-like subfamily.</text>
</comment>
<accession>A0AA41VD89</accession>
<evidence type="ECO:0000256" key="8">
    <source>
        <dbReference type="ARBA" id="ARBA00047927"/>
    </source>
</evidence>
<dbReference type="InterPro" id="IPR029021">
    <property type="entry name" value="Prot-tyrosine_phosphatase-like"/>
</dbReference>